<dbReference type="PANTHER" id="PTHR30055">
    <property type="entry name" value="HTH-TYPE TRANSCRIPTIONAL REGULATOR RUTR"/>
    <property type="match status" value="1"/>
</dbReference>
<evidence type="ECO:0000256" key="4">
    <source>
        <dbReference type="PROSITE-ProRule" id="PRU00335"/>
    </source>
</evidence>
<keyword evidence="2 4" id="KW-0238">DNA-binding</keyword>
<evidence type="ECO:0000256" key="1">
    <source>
        <dbReference type="ARBA" id="ARBA00023015"/>
    </source>
</evidence>
<dbReference type="Pfam" id="PF02909">
    <property type="entry name" value="TetR_C_1"/>
    <property type="match status" value="1"/>
</dbReference>
<reference evidence="6 7" key="1">
    <citation type="submission" date="2024-10" db="EMBL/GenBank/DDBJ databases">
        <title>The Natural Products Discovery Center: Release of the First 8490 Sequenced Strains for Exploring Actinobacteria Biosynthetic Diversity.</title>
        <authorList>
            <person name="Kalkreuter E."/>
            <person name="Kautsar S.A."/>
            <person name="Yang D."/>
            <person name="Bader C.D."/>
            <person name="Teijaro C.N."/>
            <person name="Fluegel L."/>
            <person name="Davis C.M."/>
            <person name="Simpson J.R."/>
            <person name="Lauterbach L."/>
            <person name="Steele A.D."/>
            <person name="Gui C."/>
            <person name="Meng S."/>
            <person name="Li G."/>
            <person name="Viehrig K."/>
            <person name="Ye F."/>
            <person name="Su P."/>
            <person name="Kiefer A.F."/>
            <person name="Nichols A."/>
            <person name="Cepeda A.J."/>
            <person name="Yan W."/>
            <person name="Fan B."/>
            <person name="Jiang Y."/>
            <person name="Adhikari A."/>
            <person name="Zheng C.-J."/>
            <person name="Schuster L."/>
            <person name="Cowan T.M."/>
            <person name="Smanski M.J."/>
            <person name="Chevrette M.G."/>
            <person name="De Carvalho L.P.S."/>
            <person name="Shen B."/>
        </authorList>
    </citation>
    <scope>NUCLEOTIDE SEQUENCE [LARGE SCALE GENOMIC DNA]</scope>
    <source>
        <strain evidence="6 7">NPDC019626</strain>
    </source>
</reference>
<dbReference type="RefSeq" id="WP_396948310.1">
    <property type="nucleotide sequence ID" value="NZ_JBIRXV010000004.1"/>
</dbReference>
<evidence type="ECO:0000313" key="6">
    <source>
        <dbReference type="EMBL" id="MFI2322869.1"/>
    </source>
</evidence>
<sequence>MATAKSTPGERRTRPERRAFRDAQIVDAAIALMDEGGVAAVSIRSVATRLGVNPNAVYTYVASRADLERAVVERVLGAVPVAVLADPAVEPRAAVLEFARGLRTEVLRHPAVAGLMMSAPMDGDAARDVGEALLNCLGRTGLAEEDCARAAYAVMVQVIGSLAMEVAETDGKPPLAPEAERIAGRAATFDTVDGDRWPRTRASAAVAAQWISDAQFDWGLRALLDGLVRRDGQNQNGAP</sequence>
<keyword evidence="1" id="KW-0805">Transcription regulation</keyword>
<evidence type="ECO:0000313" key="7">
    <source>
        <dbReference type="Proteomes" id="UP001611450"/>
    </source>
</evidence>
<evidence type="ECO:0000259" key="5">
    <source>
        <dbReference type="PROSITE" id="PS50977"/>
    </source>
</evidence>
<evidence type="ECO:0000256" key="3">
    <source>
        <dbReference type="ARBA" id="ARBA00023163"/>
    </source>
</evidence>
<keyword evidence="3" id="KW-0804">Transcription</keyword>
<protein>
    <submittedName>
        <fullName evidence="6">TetR/AcrR family transcriptional regulator</fullName>
    </submittedName>
</protein>
<dbReference type="Proteomes" id="UP001611450">
    <property type="component" value="Unassembled WGS sequence"/>
</dbReference>
<evidence type="ECO:0000256" key="2">
    <source>
        <dbReference type="ARBA" id="ARBA00023125"/>
    </source>
</evidence>
<dbReference type="InterPro" id="IPR004111">
    <property type="entry name" value="Repressor_TetR_C"/>
</dbReference>
<feature type="domain" description="HTH tetR-type" evidence="5">
    <location>
        <begin position="19"/>
        <end position="79"/>
    </location>
</feature>
<dbReference type="InterPro" id="IPR036271">
    <property type="entry name" value="Tet_transcr_reg_TetR-rel_C_sf"/>
</dbReference>
<dbReference type="InterPro" id="IPR001647">
    <property type="entry name" value="HTH_TetR"/>
</dbReference>
<accession>A0ABW7WLG7</accession>
<dbReference type="PROSITE" id="PS50977">
    <property type="entry name" value="HTH_TETR_2"/>
    <property type="match status" value="1"/>
</dbReference>
<proteinExistence type="predicted"/>
<name>A0ABW7WLG7_9NOCA</name>
<dbReference type="InterPro" id="IPR050109">
    <property type="entry name" value="HTH-type_TetR-like_transc_reg"/>
</dbReference>
<organism evidence="6 7">
    <name type="scientific">Nocardia beijingensis</name>
    <dbReference type="NCBI Taxonomy" id="95162"/>
    <lineage>
        <taxon>Bacteria</taxon>
        <taxon>Bacillati</taxon>
        <taxon>Actinomycetota</taxon>
        <taxon>Actinomycetes</taxon>
        <taxon>Mycobacteriales</taxon>
        <taxon>Nocardiaceae</taxon>
        <taxon>Nocardia</taxon>
    </lineage>
</organism>
<gene>
    <name evidence="6" type="ORF">ACH47G_20485</name>
</gene>
<feature type="DNA-binding region" description="H-T-H motif" evidence="4">
    <location>
        <begin position="42"/>
        <end position="61"/>
    </location>
</feature>
<dbReference type="SUPFAM" id="SSF46689">
    <property type="entry name" value="Homeodomain-like"/>
    <property type="match status" value="1"/>
</dbReference>
<dbReference type="EMBL" id="JBIRXV010000004">
    <property type="protein sequence ID" value="MFI2322869.1"/>
    <property type="molecule type" value="Genomic_DNA"/>
</dbReference>
<dbReference type="Gene3D" id="1.10.357.10">
    <property type="entry name" value="Tetracycline Repressor, domain 2"/>
    <property type="match status" value="1"/>
</dbReference>
<comment type="caution">
    <text evidence="6">The sequence shown here is derived from an EMBL/GenBank/DDBJ whole genome shotgun (WGS) entry which is preliminary data.</text>
</comment>
<dbReference type="SUPFAM" id="SSF48498">
    <property type="entry name" value="Tetracyclin repressor-like, C-terminal domain"/>
    <property type="match status" value="1"/>
</dbReference>
<keyword evidence="7" id="KW-1185">Reference proteome</keyword>
<dbReference type="InterPro" id="IPR009057">
    <property type="entry name" value="Homeodomain-like_sf"/>
</dbReference>
<dbReference type="Pfam" id="PF00440">
    <property type="entry name" value="TetR_N"/>
    <property type="match status" value="1"/>
</dbReference>
<dbReference type="PANTHER" id="PTHR30055:SF151">
    <property type="entry name" value="TRANSCRIPTIONAL REGULATORY PROTEIN"/>
    <property type="match status" value="1"/>
</dbReference>